<dbReference type="Proteomes" id="UP000189701">
    <property type="component" value="Unplaced"/>
</dbReference>
<accession>A0A1U7VXE2</accession>
<organism evidence="1 2">
    <name type="scientific">Nicotiana sylvestris</name>
    <name type="common">Wood tobacco</name>
    <name type="synonym">South American tobacco</name>
    <dbReference type="NCBI Taxonomy" id="4096"/>
    <lineage>
        <taxon>Eukaryota</taxon>
        <taxon>Viridiplantae</taxon>
        <taxon>Streptophyta</taxon>
        <taxon>Embryophyta</taxon>
        <taxon>Tracheophyta</taxon>
        <taxon>Spermatophyta</taxon>
        <taxon>Magnoliopsida</taxon>
        <taxon>eudicotyledons</taxon>
        <taxon>Gunneridae</taxon>
        <taxon>Pentapetalae</taxon>
        <taxon>asterids</taxon>
        <taxon>lamiids</taxon>
        <taxon>Solanales</taxon>
        <taxon>Solanaceae</taxon>
        <taxon>Nicotianoideae</taxon>
        <taxon>Nicotianeae</taxon>
        <taxon>Nicotiana</taxon>
    </lineage>
</organism>
<dbReference type="PANTHER" id="PTHR33320">
    <property type="entry name" value="METHIONYL-TRNA SYNTHETASE"/>
    <property type="match status" value="1"/>
</dbReference>
<reference evidence="2" key="2">
    <citation type="submission" date="2025-08" db="UniProtKB">
        <authorList>
            <consortium name="RefSeq"/>
        </authorList>
    </citation>
    <scope>IDENTIFICATION</scope>
    <source>
        <tissue evidence="2">Leaf</tissue>
    </source>
</reference>
<dbReference type="AlphaFoldDB" id="A0A1U7VXE2"/>
<proteinExistence type="predicted"/>
<name>A0A1U7VXE2_NICSY</name>
<reference evidence="1" key="1">
    <citation type="journal article" date="2013" name="Genome Biol.">
        <title>Reference genomes and transcriptomes of Nicotiana sylvestris and Nicotiana tomentosiformis.</title>
        <authorList>
            <person name="Sierro N."/>
            <person name="Battey J.N."/>
            <person name="Ouadi S."/>
            <person name="Bovet L."/>
            <person name="Goepfert S."/>
            <person name="Bakaher N."/>
            <person name="Peitsch M.C."/>
            <person name="Ivanov N.V."/>
        </authorList>
    </citation>
    <scope>NUCLEOTIDE SEQUENCE [LARGE SCALE GENOMIC DNA]</scope>
</reference>
<dbReference type="RefSeq" id="XP_009766650.1">
    <property type="nucleotide sequence ID" value="XM_009768348.1"/>
</dbReference>
<evidence type="ECO:0000313" key="2">
    <source>
        <dbReference type="RefSeq" id="XP_009766650.1"/>
    </source>
</evidence>
<dbReference type="PANTHER" id="PTHR33320:SF34">
    <property type="entry name" value="ZINC-RIBBON 15 DOMAIN-CONTAINING PROTEIN"/>
    <property type="match status" value="1"/>
</dbReference>
<sequence length="140" mass="16084">MVFQRNIIRSFTYSSLKPRLAWLYPSLTCLKPDLAWLYPGLTSLKPGPAWLYPGLTSLKPGLAECVTSYGFDCNFRTHKLQFLTPPLFVCNEDERVLQRQAAARACPYCGGMIQAVDLESQWRLCFVPLSFKKKKTWSRK</sequence>
<evidence type="ECO:0000313" key="1">
    <source>
        <dbReference type="Proteomes" id="UP000189701"/>
    </source>
</evidence>
<gene>
    <name evidence="2" type="primary">LOC104217983</name>
</gene>
<keyword evidence="1" id="KW-1185">Reference proteome</keyword>
<protein>
    <submittedName>
        <fullName evidence="2">Uncharacterized protein LOC104217983</fullName>
    </submittedName>
</protein>